<dbReference type="EMBL" id="JAJFAZ020000002">
    <property type="protein sequence ID" value="KAI5345801.1"/>
    <property type="molecule type" value="Genomic_DNA"/>
</dbReference>
<reference evidence="1 2" key="1">
    <citation type="journal article" date="2022" name="G3 (Bethesda)">
        <title>Whole-genome sequence and methylome profiling of the almond [Prunus dulcis (Mill.) D.A. Webb] cultivar 'Nonpareil'.</title>
        <authorList>
            <person name="D'Amico-Willman K.M."/>
            <person name="Ouma W.Z."/>
            <person name="Meulia T."/>
            <person name="Sideli G.M."/>
            <person name="Gradziel T.M."/>
            <person name="Fresnedo-Ramirez J."/>
        </authorList>
    </citation>
    <scope>NUCLEOTIDE SEQUENCE [LARGE SCALE GENOMIC DNA]</scope>
    <source>
        <strain evidence="1">Clone GOH B32 T37-40</strain>
    </source>
</reference>
<proteinExistence type="predicted"/>
<organism evidence="1 2">
    <name type="scientific">Prunus dulcis</name>
    <name type="common">Almond</name>
    <name type="synonym">Amygdalus dulcis</name>
    <dbReference type="NCBI Taxonomy" id="3755"/>
    <lineage>
        <taxon>Eukaryota</taxon>
        <taxon>Viridiplantae</taxon>
        <taxon>Streptophyta</taxon>
        <taxon>Embryophyta</taxon>
        <taxon>Tracheophyta</taxon>
        <taxon>Spermatophyta</taxon>
        <taxon>Magnoliopsida</taxon>
        <taxon>eudicotyledons</taxon>
        <taxon>Gunneridae</taxon>
        <taxon>Pentapetalae</taxon>
        <taxon>rosids</taxon>
        <taxon>fabids</taxon>
        <taxon>Rosales</taxon>
        <taxon>Rosaceae</taxon>
        <taxon>Amygdaloideae</taxon>
        <taxon>Amygdaleae</taxon>
        <taxon>Prunus</taxon>
    </lineage>
</organism>
<dbReference type="Proteomes" id="UP001054821">
    <property type="component" value="Chromosome 2"/>
</dbReference>
<dbReference type="AlphaFoldDB" id="A0AAD4ZHL1"/>
<keyword evidence="2" id="KW-1185">Reference proteome</keyword>
<evidence type="ECO:0000313" key="1">
    <source>
        <dbReference type="EMBL" id="KAI5345801.1"/>
    </source>
</evidence>
<protein>
    <recommendedName>
        <fullName evidence="3">RNase H type-1 domain-containing protein</fullName>
    </recommendedName>
</protein>
<comment type="caution">
    <text evidence="1">The sequence shown here is derived from an EMBL/GenBank/DDBJ whole genome shotgun (WGS) entry which is preliminary data.</text>
</comment>
<sequence length="71" mass="7895">MWRCCKLKVQDGWSCSVKHIFREQNVAADVLASMSSEFGTGVQYFTEVPTFLASCLAEDAIGVTRSRVVYA</sequence>
<gene>
    <name evidence="1" type="ORF">L3X38_013678</name>
</gene>
<name>A0AAD4ZHL1_PRUDU</name>
<accession>A0AAD4ZHL1</accession>
<evidence type="ECO:0008006" key="3">
    <source>
        <dbReference type="Google" id="ProtNLM"/>
    </source>
</evidence>
<evidence type="ECO:0000313" key="2">
    <source>
        <dbReference type="Proteomes" id="UP001054821"/>
    </source>
</evidence>